<evidence type="ECO:0000313" key="1">
    <source>
        <dbReference type="EMBL" id="CAF0825117.1"/>
    </source>
</evidence>
<dbReference type="OrthoDB" id="10118284at2759"/>
<name>A0A813ULK3_9BILA</name>
<organism evidence="1 2">
    <name type="scientific">Brachionus calyciflorus</name>
    <dbReference type="NCBI Taxonomy" id="104777"/>
    <lineage>
        <taxon>Eukaryota</taxon>
        <taxon>Metazoa</taxon>
        <taxon>Spiralia</taxon>
        <taxon>Gnathifera</taxon>
        <taxon>Rotifera</taxon>
        <taxon>Eurotatoria</taxon>
        <taxon>Monogononta</taxon>
        <taxon>Pseudotrocha</taxon>
        <taxon>Ploima</taxon>
        <taxon>Brachionidae</taxon>
        <taxon>Brachionus</taxon>
    </lineage>
</organism>
<dbReference type="Proteomes" id="UP000663879">
    <property type="component" value="Unassembled WGS sequence"/>
</dbReference>
<accession>A0A813ULK3</accession>
<sequence>MAFNPCVNLFSKIYEENIKLGNFSFSFEKLAEDLKEITPVKRINNDSLCYDEENLSIFLTSKDCIIRNLCLNPSVQSNPEFSLEILRELYDFLNQQKFSDDSFAQCIFLIHNSKYEFGKKSFLNKILKKFSSIRISSLANQYSNVFHELNSLFDKIISNSFIQKTIVNLIDEIAEKDAVRKTQFDFDFKCLTVKFIDSDFGKLLGFAGKNTVYVNTKPFIKFFTREGLEMYTYDQKILVIKMEFICTIVHEIAHVILRYRLNDLNKSSPHLKKLISYEKEEVEESNEKILKSVDECGLESEKKFFKVPIDWLSSLSDKKLNFEYLNELLKDVEHGQKLDFDSTKTEFLVYDETKLHKMACYFIPSEDFFFKM</sequence>
<protein>
    <submittedName>
        <fullName evidence="1">Uncharacterized protein</fullName>
    </submittedName>
</protein>
<keyword evidence="2" id="KW-1185">Reference proteome</keyword>
<reference evidence="1" key="1">
    <citation type="submission" date="2021-02" db="EMBL/GenBank/DDBJ databases">
        <authorList>
            <person name="Nowell W R."/>
        </authorList>
    </citation>
    <scope>NUCLEOTIDE SEQUENCE</scope>
    <source>
        <strain evidence="1">Ploen Becks lab</strain>
    </source>
</reference>
<evidence type="ECO:0000313" key="2">
    <source>
        <dbReference type="Proteomes" id="UP000663879"/>
    </source>
</evidence>
<gene>
    <name evidence="1" type="ORF">OXX778_LOCUS7677</name>
</gene>
<comment type="caution">
    <text evidence="1">The sequence shown here is derived from an EMBL/GenBank/DDBJ whole genome shotgun (WGS) entry which is preliminary data.</text>
</comment>
<proteinExistence type="predicted"/>
<dbReference type="AlphaFoldDB" id="A0A813ULK3"/>
<dbReference type="EMBL" id="CAJNOC010000996">
    <property type="protein sequence ID" value="CAF0825117.1"/>
    <property type="molecule type" value="Genomic_DNA"/>
</dbReference>